<sequence length="444" mass="47898">MDFLIHIRFICLCGVLCLPLPAFPADVAPALVEPVAETPVSLDFQDAPISVILQALADYQQLNLVVMDSVKGKLSIRLNQVSWQQALSAILKAGQLDAELDGNVMVVIPRQEKEAQNQRDKQLEEQQTEELPLTTFKYRVRYADVNELVKLLNGQKGHFLSDRGNIVADIRTNIVIVRDIASAMPSIESFLQEIDSPQPQVLLTAHIVTISHENLQELGVRWGWGGDSLSEGAGINSQFNVTLAAGSAAGQIGFQVARLNGRLLGLELSAMEAESSVDIIASPRLMTVNRQTASIKQGTEIPYEVSSGASGATSIEFKQAVLGLEVTPQIFPGGQLELALQISQNMPGKGLKKGDGSEILTIDTQEIKTQVSVADGETIVLGGIFQQNKVSGKEQVPVLGDIPVLGALFQRNSHKQSKRELVIFITPTIITSPAVISTGKTLNG</sequence>
<dbReference type="PRINTS" id="PR00811">
    <property type="entry name" value="BCTERIALGSPD"/>
</dbReference>
<evidence type="ECO:0000256" key="6">
    <source>
        <dbReference type="ARBA" id="ARBA00023237"/>
    </source>
</evidence>
<dbReference type="OrthoDB" id="9775455at2"/>
<dbReference type="PANTHER" id="PTHR30604:SF1">
    <property type="entry name" value="DNA UTILIZATION PROTEIN HOFQ"/>
    <property type="match status" value="1"/>
</dbReference>
<dbReference type="InterPro" id="IPR001775">
    <property type="entry name" value="GspD/PilQ"/>
</dbReference>
<dbReference type="AlphaFoldDB" id="A0A2Y9TXX6"/>
<accession>A0A2Y9TXX6</accession>
<dbReference type="Pfam" id="PF00263">
    <property type="entry name" value="Secretin"/>
    <property type="match status" value="1"/>
</dbReference>
<evidence type="ECO:0000259" key="9">
    <source>
        <dbReference type="SMART" id="SM00965"/>
    </source>
</evidence>
<dbReference type="InterPro" id="IPR051808">
    <property type="entry name" value="Type_IV_pilus_biogenesis"/>
</dbReference>
<dbReference type="GO" id="GO:0009279">
    <property type="term" value="C:cell outer membrane"/>
    <property type="evidence" value="ECO:0007669"/>
    <property type="project" value="UniProtKB-SubCell"/>
</dbReference>
<dbReference type="PRINTS" id="PR01032">
    <property type="entry name" value="PHAGEIV"/>
</dbReference>
<dbReference type="EMBL" id="CP029185">
    <property type="protein sequence ID" value="AWH88567.1"/>
    <property type="molecule type" value="Genomic_DNA"/>
</dbReference>
<comment type="similarity">
    <text evidence="2">Belongs to the bacterial secretin family. PilQ subfamily.</text>
</comment>
<keyword evidence="3 7" id="KW-0813">Transport</keyword>
<dbReference type="NCBIfam" id="NF010083">
    <property type="entry name" value="PRK13568.1"/>
    <property type="match status" value="1"/>
</dbReference>
<dbReference type="Gene3D" id="3.30.1370.130">
    <property type="match status" value="1"/>
</dbReference>
<keyword evidence="6" id="KW-0998">Cell outer membrane</keyword>
<evidence type="ECO:0000256" key="1">
    <source>
        <dbReference type="ARBA" id="ARBA00004442"/>
    </source>
</evidence>
<reference evidence="10 11" key="1">
    <citation type="journal article" date="2019" name="Int. J. Syst. Evol. Microbiol.">
        <title>Limnobaculum parvum gen. nov., sp. nov., isolated from a freshwater lake.</title>
        <authorList>
            <person name="Baek C."/>
            <person name="Shin S.K."/>
            <person name="Yi H."/>
        </authorList>
    </citation>
    <scope>NUCLEOTIDE SEQUENCE [LARGE SCALE GENOMIC DNA]</scope>
    <source>
        <strain evidence="10 11">HYN0051</strain>
    </source>
</reference>
<evidence type="ECO:0000313" key="11">
    <source>
        <dbReference type="Proteomes" id="UP000244908"/>
    </source>
</evidence>
<dbReference type="InterPro" id="IPR004845">
    <property type="entry name" value="T2SS_GspD_CS"/>
</dbReference>
<keyword evidence="11" id="KW-1185">Reference proteome</keyword>
<evidence type="ECO:0000256" key="7">
    <source>
        <dbReference type="RuleBase" id="RU004004"/>
    </source>
</evidence>
<dbReference type="NCBIfam" id="TIGR02515">
    <property type="entry name" value="IV_pilus_PilQ"/>
    <property type="match status" value="1"/>
</dbReference>
<dbReference type="InterPro" id="IPR004846">
    <property type="entry name" value="T2SS/T3SS_dom"/>
</dbReference>
<organism evidence="10 11">
    <name type="scientific">Limnobaculum parvum</name>
    <dbReference type="NCBI Taxonomy" id="2172103"/>
    <lineage>
        <taxon>Bacteria</taxon>
        <taxon>Pseudomonadati</taxon>
        <taxon>Pseudomonadota</taxon>
        <taxon>Gammaproteobacteria</taxon>
        <taxon>Enterobacterales</taxon>
        <taxon>Budviciaceae</taxon>
        <taxon>Limnobaculum</taxon>
    </lineage>
</organism>
<dbReference type="Pfam" id="PF03958">
    <property type="entry name" value="Secretin_N"/>
    <property type="match status" value="1"/>
</dbReference>
<dbReference type="SMART" id="SM00965">
    <property type="entry name" value="STN"/>
    <property type="match status" value="1"/>
</dbReference>
<dbReference type="RefSeq" id="WP_108900625.1">
    <property type="nucleotide sequence ID" value="NZ_CP029185.2"/>
</dbReference>
<name>A0A2Y9TXX6_9GAMM</name>
<dbReference type="InterPro" id="IPR013355">
    <property type="entry name" value="Pilus_4_PilQ"/>
</dbReference>
<dbReference type="InterPro" id="IPR011662">
    <property type="entry name" value="Secretin/TonB_short_N"/>
</dbReference>
<evidence type="ECO:0000256" key="3">
    <source>
        <dbReference type="ARBA" id="ARBA00022448"/>
    </source>
</evidence>
<evidence type="ECO:0000313" key="10">
    <source>
        <dbReference type="EMBL" id="AWH88567.1"/>
    </source>
</evidence>
<feature type="chain" id="PRO_5016128044" evidence="8">
    <location>
        <begin position="25"/>
        <end position="444"/>
    </location>
</feature>
<protein>
    <submittedName>
        <fullName evidence="10">DNA uptake porin HofQ</fullName>
    </submittedName>
</protein>
<proteinExistence type="inferred from homology"/>
<feature type="signal peptide" evidence="8">
    <location>
        <begin position="1"/>
        <end position="24"/>
    </location>
</feature>
<keyword evidence="4 8" id="KW-0732">Signal</keyword>
<dbReference type="InterPro" id="IPR038591">
    <property type="entry name" value="NolW-like_sf"/>
</dbReference>
<evidence type="ECO:0000256" key="5">
    <source>
        <dbReference type="ARBA" id="ARBA00023136"/>
    </source>
</evidence>
<dbReference type="Gene3D" id="3.30.1370.120">
    <property type="match status" value="1"/>
</dbReference>
<comment type="subcellular location">
    <subcellularLocation>
        <location evidence="1 7">Cell outer membrane</location>
    </subcellularLocation>
</comment>
<dbReference type="PROSITE" id="PS00875">
    <property type="entry name" value="T2SP_D"/>
    <property type="match status" value="1"/>
</dbReference>
<gene>
    <name evidence="10" type="ORF">HYN51_08360</name>
</gene>
<feature type="domain" description="Secretin/TonB short N-terminal" evidence="9">
    <location>
        <begin position="62"/>
        <end position="110"/>
    </location>
</feature>
<dbReference type="KEGG" id="lpv:HYN51_08360"/>
<evidence type="ECO:0000256" key="2">
    <source>
        <dbReference type="ARBA" id="ARBA00006304"/>
    </source>
</evidence>
<dbReference type="Proteomes" id="UP000244908">
    <property type="component" value="Chromosome"/>
</dbReference>
<evidence type="ECO:0000256" key="8">
    <source>
        <dbReference type="SAM" id="SignalP"/>
    </source>
</evidence>
<dbReference type="InterPro" id="IPR005644">
    <property type="entry name" value="NolW-like"/>
</dbReference>
<keyword evidence="5" id="KW-0472">Membrane</keyword>
<evidence type="ECO:0000256" key="4">
    <source>
        <dbReference type="ARBA" id="ARBA00022729"/>
    </source>
</evidence>
<dbReference type="GO" id="GO:0009306">
    <property type="term" value="P:protein secretion"/>
    <property type="evidence" value="ECO:0007669"/>
    <property type="project" value="InterPro"/>
</dbReference>
<dbReference type="PANTHER" id="PTHR30604">
    <property type="entry name" value="PROTEIN TRANSPORT PROTEIN HOFQ"/>
    <property type="match status" value="1"/>
</dbReference>